<dbReference type="AlphaFoldDB" id="A0A812DMB7"/>
<keyword evidence="1" id="KW-0175">Coiled coil</keyword>
<feature type="coiled-coil region" evidence="1">
    <location>
        <begin position="26"/>
        <end position="64"/>
    </location>
</feature>
<comment type="caution">
    <text evidence="2">The sequence shown here is derived from an EMBL/GenBank/DDBJ whole genome shotgun (WGS) entry which is preliminary data.</text>
</comment>
<dbReference type="OrthoDB" id="10303870at2759"/>
<dbReference type="EMBL" id="CAHIKZ030003744">
    <property type="protein sequence ID" value="CAE1303812.1"/>
    <property type="molecule type" value="Genomic_DNA"/>
</dbReference>
<evidence type="ECO:0000256" key="1">
    <source>
        <dbReference type="SAM" id="Coils"/>
    </source>
</evidence>
<protein>
    <submittedName>
        <fullName evidence="2">Uncharacterized protein</fullName>
    </submittedName>
</protein>
<dbReference type="Proteomes" id="UP000597762">
    <property type="component" value="Unassembled WGS sequence"/>
</dbReference>
<evidence type="ECO:0000313" key="2">
    <source>
        <dbReference type="EMBL" id="CAE1303812.1"/>
    </source>
</evidence>
<organism evidence="2 3">
    <name type="scientific">Acanthosepion pharaonis</name>
    <name type="common">Pharaoh cuttlefish</name>
    <name type="synonym">Sepia pharaonis</name>
    <dbReference type="NCBI Taxonomy" id="158019"/>
    <lineage>
        <taxon>Eukaryota</taxon>
        <taxon>Metazoa</taxon>
        <taxon>Spiralia</taxon>
        <taxon>Lophotrochozoa</taxon>
        <taxon>Mollusca</taxon>
        <taxon>Cephalopoda</taxon>
        <taxon>Coleoidea</taxon>
        <taxon>Decapodiformes</taxon>
        <taxon>Sepiida</taxon>
        <taxon>Sepiina</taxon>
        <taxon>Sepiidae</taxon>
        <taxon>Acanthosepion</taxon>
    </lineage>
</organism>
<proteinExistence type="predicted"/>
<accession>A0A812DMB7</accession>
<name>A0A812DMB7_ACAPH</name>
<keyword evidence="3" id="KW-1185">Reference proteome</keyword>
<evidence type="ECO:0000313" key="3">
    <source>
        <dbReference type="Proteomes" id="UP000597762"/>
    </source>
</evidence>
<reference evidence="2" key="1">
    <citation type="submission" date="2021-01" db="EMBL/GenBank/DDBJ databases">
        <authorList>
            <person name="Li R."/>
            <person name="Bekaert M."/>
        </authorList>
    </citation>
    <scope>NUCLEOTIDE SEQUENCE</scope>
    <source>
        <strain evidence="2">Farmed</strain>
    </source>
</reference>
<gene>
    <name evidence="2" type="ORF">SPHA_56560</name>
</gene>
<sequence>MLQKIDAEDETQIRLIDATDWTLQKLVCKENEIRLAREQILVAENKCNRELNEIRRKVRETQNLYLVEKEKNRTMRKKCDKISGVIKAFKRGQNDVLELVEHIELEKPGTNNMEDLKNKVEIVIESLRPKPGKLSSSPVLPADHFEEELKKCLASINFYNQVEIDTLESSNANYHSYEDRKNISKKVMDDVKKGRRPSVIR</sequence>